<evidence type="ECO:0000313" key="2">
    <source>
        <dbReference type="Proteomes" id="UP001220610"/>
    </source>
</evidence>
<protein>
    <submittedName>
        <fullName evidence="1">Uncharacterized protein</fullName>
    </submittedName>
</protein>
<proteinExistence type="predicted"/>
<sequence>MLPEFIKTKQKIAERQHAFFKWAVDQHLPPQFKSIPTRVMHEGGIIKSKYSDEISYEKPVERIGTNFTISTNEILENPDIVFEKLWESAPDFANQQTVNMIEAISTATSAIGNNYQIQDLTPESFLMMLERLEIAFNNDGTPRLPQIMAGTVMREKFVRMKSAWEANSENSDRFGAIIDKKRTQWHDKQAARKLAE</sequence>
<organism evidence="1 2">
    <name type="scientific">Candidatus Pseudobacter hemicellulosilyticus</name>
    <dbReference type="NCBI Taxonomy" id="3121375"/>
    <lineage>
        <taxon>Bacteria</taxon>
        <taxon>Pseudomonadati</taxon>
        <taxon>Bacteroidota</taxon>
        <taxon>Chitinophagia</taxon>
        <taxon>Chitinophagales</taxon>
        <taxon>Chitinophagaceae</taxon>
        <taxon>Pseudobacter</taxon>
    </lineage>
</organism>
<dbReference type="Proteomes" id="UP001220610">
    <property type="component" value="Chromosome"/>
</dbReference>
<accession>A0AAJ5WY47</accession>
<dbReference type="AlphaFoldDB" id="A0AAJ5WY47"/>
<dbReference type="EMBL" id="CP119311">
    <property type="protein sequence ID" value="WEK38369.1"/>
    <property type="molecule type" value="Genomic_DNA"/>
</dbReference>
<name>A0AAJ5WY47_9BACT</name>
<evidence type="ECO:0000313" key="1">
    <source>
        <dbReference type="EMBL" id="WEK38369.1"/>
    </source>
</evidence>
<gene>
    <name evidence="1" type="ORF">P0Y53_12755</name>
</gene>
<reference evidence="1" key="1">
    <citation type="submission" date="2023-03" db="EMBL/GenBank/DDBJ databases">
        <title>Andean soil-derived lignocellulolytic bacterial consortium as a source of novel taxa and putative plastic-active enzymes.</title>
        <authorList>
            <person name="Diaz-Garcia L."/>
            <person name="Chuvochina M."/>
            <person name="Feuerriegel G."/>
            <person name="Bunk B."/>
            <person name="Sproer C."/>
            <person name="Streit W.R."/>
            <person name="Rodriguez L.M."/>
            <person name="Overmann J."/>
            <person name="Jimenez D.J."/>
        </authorList>
    </citation>
    <scope>NUCLEOTIDE SEQUENCE</scope>
    <source>
        <strain evidence="1">MAG 7</strain>
    </source>
</reference>